<evidence type="ECO:0000313" key="11">
    <source>
        <dbReference type="Proteomes" id="UP000188268"/>
    </source>
</evidence>
<dbReference type="GO" id="GO:0004497">
    <property type="term" value="F:monooxygenase activity"/>
    <property type="evidence" value="ECO:0007669"/>
    <property type="project" value="UniProtKB-KW"/>
</dbReference>
<comment type="similarity">
    <text evidence="3">Belongs to the cytochrome P450 family.</text>
</comment>
<dbReference type="PANTHER" id="PTHR47943">
    <property type="entry name" value="CYTOCHROME P450 93A3-LIKE"/>
    <property type="match status" value="1"/>
</dbReference>
<proteinExistence type="inferred from homology"/>
<dbReference type="Pfam" id="PF00067">
    <property type="entry name" value="p450"/>
    <property type="match status" value="1"/>
</dbReference>
<comment type="subcellular location">
    <subcellularLocation>
        <location evidence="2">Membrane</location>
    </subcellularLocation>
</comment>
<dbReference type="GO" id="GO:0016020">
    <property type="term" value="C:membrane"/>
    <property type="evidence" value="ECO:0007669"/>
    <property type="project" value="UniProtKB-SubCell"/>
</dbReference>
<comment type="caution">
    <text evidence="10">The sequence shown here is derived from an EMBL/GenBank/DDBJ whole genome shotgun (WGS) entry which is preliminary data.</text>
</comment>
<evidence type="ECO:0000256" key="2">
    <source>
        <dbReference type="ARBA" id="ARBA00004370"/>
    </source>
</evidence>
<protein>
    <submittedName>
        <fullName evidence="10">Cytochrome P450</fullName>
    </submittedName>
</protein>
<dbReference type="InterPro" id="IPR001128">
    <property type="entry name" value="Cyt_P450"/>
</dbReference>
<dbReference type="OrthoDB" id="1103324at2759"/>
<evidence type="ECO:0000256" key="1">
    <source>
        <dbReference type="ARBA" id="ARBA00001971"/>
    </source>
</evidence>
<comment type="cofactor">
    <cofactor evidence="1">
        <name>heme</name>
        <dbReference type="ChEBI" id="CHEBI:30413"/>
    </cofactor>
</comment>
<keyword evidence="6" id="KW-0560">Oxidoreductase</keyword>
<gene>
    <name evidence="10" type="ORF">CCACVL1_04887</name>
</gene>
<evidence type="ECO:0000313" key="10">
    <source>
        <dbReference type="EMBL" id="OMO96575.1"/>
    </source>
</evidence>
<dbReference type="SUPFAM" id="SSF48264">
    <property type="entry name" value="Cytochrome P450"/>
    <property type="match status" value="1"/>
</dbReference>
<evidence type="ECO:0000256" key="6">
    <source>
        <dbReference type="ARBA" id="ARBA00023002"/>
    </source>
</evidence>
<dbReference type="Proteomes" id="UP000188268">
    <property type="component" value="Unassembled WGS sequence"/>
</dbReference>
<dbReference type="GO" id="GO:0016705">
    <property type="term" value="F:oxidoreductase activity, acting on paired donors, with incorporation or reduction of molecular oxygen"/>
    <property type="evidence" value="ECO:0007669"/>
    <property type="project" value="InterPro"/>
</dbReference>
<dbReference type="AlphaFoldDB" id="A0A1R3JP12"/>
<evidence type="ECO:0000256" key="5">
    <source>
        <dbReference type="ARBA" id="ARBA00022723"/>
    </source>
</evidence>
<keyword evidence="9" id="KW-0472">Membrane</keyword>
<dbReference type="Gramene" id="OMO96575">
    <property type="protein sequence ID" value="OMO96575"/>
    <property type="gene ID" value="CCACVL1_04887"/>
</dbReference>
<accession>A0A1R3JP12</accession>
<dbReference type="STRING" id="210143.A0A1R3JP12"/>
<dbReference type="Gene3D" id="1.10.630.10">
    <property type="entry name" value="Cytochrome P450"/>
    <property type="match status" value="2"/>
</dbReference>
<keyword evidence="5" id="KW-0479">Metal-binding</keyword>
<dbReference type="InterPro" id="IPR036396">
    <property type="entry name" value="Cyt_P450_sf"/>
</dbReference>
<evidence type="ECO:0000256" key="8">
    <source>
        <dbReference type="ARBA" id="ARBA00023033"/>
    </source>
</evidence>
<keyword evidence="4" id="KW-0349">Heme</keyword>
<keyword evidence="8" id="KW-0503">Monooxygenase</keyword>
<organism evidence="10 11">
    <name type="scientific">Corchorus capsularis</name>
    <name type="common">Jute</name>
    <dbReference type="NCBI Taxonomy" id="210143"/>
    <lineage>
        <taxon>Eukaryota</taxon>
        <taxon>Viridiplantae</taxon>
        <taxon>Streptophyta</taxon>
        <taxon>Embryophyta</taxon>
        <taxon>Tracheophyta</taxon>
        <taxon>Spermatophyta</taxon>
        <taxon>Magnoliopsida</taxon>
        <taxon>eudicotyledons</taxon>
        <taxon>Gunneridae</taxon>
        <taxon>Pentapetalae</taxon>
        <taxon>rosids</taxon>
        <taxon>malvids</taxon>
        <taxon>Malvales</taxon>
        <taxon>Malvaceae</taxon>
        <taxon>Grewioideae</taxon>
        <taxon>Apeibeae</taxon>
        <taxon>Corchorus</taxon>
    </lineage>
</organism>
<name>A0A1R3JP12_COCAP</name>
<dbReference type="EMBL" id="AWWV01007412">
    <property type="protein sequence ID" value="OMO96575.1"/>
    <property type="molecule type" value="Genomic_DNA"/>
</dbReference>
<keyword evidence="7" id="KW-0408">Iron</keyword>
<reference evidence="10 11" key="1">
    <citation type="submission" date="2013-09" db="EMBL/GenBank/DDBJ databases">
        <title>Corchorus capsularis genome sequencing.</title>
        <authorList>
            <person name="Alam M."/>
            <person name="Haque M.S."/>
            <person name="Islam M.S."/>
            <person name="Emdad E.M."/>
            <person name="Islam M.M."/>
            <person name="Ahmed B."/>
            <person name="Halim A."/>
            <person name="Hossen Q.M.M."/>
            <person name="Hossain M.Z."/>
            <person name="Ahmed R."/>
            <person name="Khan M.M."/>
            <person name="Islam R."/>
            <person name="Rashid M.M."/>
            <person name="Khan S.A."/>
            <person name="Rahman M.S."/>
            <person name="Alam M."/>
        </authorList>
    </citation>
    <scope>NUCLEOTIDE SEQUENCE [LARGE SCALE GENOMIC DNA]</scope>
    <source>
        <strain evidence="11">cv. CVL-1</strain>
        <tissue evidence="10">Whole seedling</tissue>
    </source>
</reference>
<evidence type="ECO:0000256" key="4">
    <source>
        <dbReference type="ARBA" id="ARBA00022617"/>
    </source>
</evidence>
<evidence type="ECO:0000256" key="9">
    <source>
        <dbReference type="ARBA" id="ARBA00023136"/>
    </source>
</evidence>
<evidence type="ECO:0000256" key="3">
    <source>
        <dbReference type="ARBA" id="ARBA00010617"/>
    </source>
</evidence>
<dbReference type="PANTHER" id="PTHR47943:SF8">
    <property type="entry name" value="CYTOCHROME P450"/>
    <property type="match status" value="1"/>
</dbReference>
<sequence>MAEAIFKTHDANFAARPASPFDDGLLFGNSGFFTAPYGNYWRFMKKLCITELFSPRQIERSRAVRHQEITRLLRHMIHSAAKTEDGDEYKLLGGRRRGQKIRNVTKKSFGLVAKMCLANSMGPFKKLGFWLLSKEANELTSTYDELLEKLLKEHEEKANNNNIGVEFDNKDLMDILLKAYHDENAEFKITTAQIKAFFLIARDEIESIVGTSRLVEETDIPKLNYVQAIAKEAFRLHPTTFIRVCHQDCKINGFDIPRNIPVAINAYSIGRDPTYYGKTQMSFALRGEPALVRTLAYATMNITIASIIQCMDLKVIGKAGTGAKLDMEEAKTITLSMASPIRCPSVSIVSIVFFKTMISPWRIIPSMISLGRIIPSPLKKICPQILLIRSFP</sequence>
<keyword evidence="11" id="KW-1185">Reference proteome</keyword>
<evidence type="ECO:0000256" key="7">
    <source>
        <dbReference type="ARBA" id="ARBA00023004"/>
    </source>
</evidence>
<dbReference type="GO" id="GO:0020037">
    <property type="term" value="F:heme binding"/>
    <property type="evidence" value="ECO:0007669"/>
    <property type="project" value="InterPro"/>
</dbReference>
<dbReference type="GO" id="GO:0005506">
    <property type="term" value="F:iron ion binding"/>
    <property type="evidence" value="ECO:0007669"/>
    <property type="project" value="InterPro"/>
</dbReference>